<reference evidence="2 3" key="1">
    <citation type="journal article" date="2024" name="Science">
        <title>Giant polyketide synthase enzymes in the biosynthesis of giant marine polyether toxins.</title>
        <authorList>
            <person name="Fallon T.R."/>
            <person name="Shende V.V."/>
            <person name="Wierzbicki I.H."/>
            <person name="Pendleton A.L."/>
            <person name="Watervoot N.F."/>
            <person name="Auber R.P."/>
            <person name="Gonzalez D.J."/>
            <person name="Wisecaver J.H."/>
            <person name="Moore B.S."/>
        </authorList>
    </citation>
    <scope>NUCLEOTIDE SEQUENCE [LARGE SCALE GENOMIC DNA]</scope>
    <source>
        <strain evidence="2 3">12B1</strain>
    </source>
</reference>
<feature type="compositionally biased region" description="Polar residues" evidence="1">
    <location>
        <begin position="46"/>
        <end position="68"/>
    </location>
</feature>
<keyword evidence="3" id="KW-1185">Reference proteome</keyword>
<organism evidence="2 3">
    <name type="scientific">Prymnesium parvum</name>
    <name type="common">Toxic golden alga</name>
    <dbReference type="NCBI Taxonomy" id="97485"/>
    <lineage>
        <taxon>Eukaryota</taxon>
        <taxon>Haptista</taxon>
        <taxon>Haptophyta</taxon>
        <taxon>Prymnesiophyceae</taxon>
        <taxon>Prymnesiales</taxon>
        <taxon>Prymnesiaceae</taxon>
        <taxon>Prymnesium</taxon>
    </lineage>
</organism>
<dbReference type="AlphaFoldDB" id="A0AB34K941"/>
<sequence>MAAHEVQAVDESKLEDVEDYSESALTDEHTRVASSIDRVDLPAQRLQFSTPSSGEPRNSVAKATNESALGSAPPNADVLQSLLALRAGRTREPLSDSRQQAHGR</sequence>
<accession>A0AB34K941</accession>
<gene>
    <name evidence="2" type="ORF">AB1Y20_000825</name>
</gene>
<dbReference type="Proteomes" id="UP001515480">
    <property type="component" value="Unassembled WGS sequence"/>
</dbReference>
<evidence type="ECO:0000256" key="1">
    <source>
        <dbReference type="SAM" id="MobiDB-lite"/>
    </source>
</evidence>
<proteinExistence type="predicted"/>
<dbReference type="EMBL" id="JBGBPQ010000001">
    <property type="protein sequence ID" value="KAL1529897.1"/>
    <property type="molecule type" value="Genomic_DNA"/>
</dbReference>
<evidence type="ECO:0000313" key="2">
    <source>
        <dbReference type="EMBL" id="KAL1529897.1"/>
    </source>
</evidence>
<feature type="region of interest" description="Disordered" evidence="1">
    <location>
        <begin position="46"/>
        <end position="75"/>
    </location>
</feature>
<evidence type="ECO:0000313" key="3">
    <source>
        <dbReference type="Proteomes" id="UP001515480"/>
    </source>
</evidence>
<feature type="region of interest" description="Disordered" evidence="1">
    <location>
        <begin position="1"/>
        <end position="29"/>
    </location>
</feature>
<comment type="caution">
    <text evidence="2">The sequence shown here is derived from an EMBL/GenBank/DDBJ whole genome shotgun (WGS) entry which is preliminary data.</text>
</comment>
<name>A0AB34K941_PRYPA</name>
<protein>
    <submittedName>
        <fullName evidence="2">Uncharacterized protein</fullName>
    </submittedName>
</protein>